<evidence type="ECO:0000313" key="2">
    <source>
        <dbReference type="Proteomes" id="UP000663846"/>
    </source>
</evidence>
<organism evidence="1 2">
    <name type="scientific">Rhizoctonia solani</name>
    <dbReference type="NCBI Taxonomy" id="456999"/>
    <lineage>
        <taxon>Eukaryota</taxon>
        <taxon>Fungi</taxon>
        <taxon>Dikarya</taxon>
        <taxon>Basidiomycota</taxon>
        <taxon>Agaricomycotina</taxon>
        <taxon>Agaricomycetes</taxon>
        <taxon>Cantharellales</taxon>
        <taxon>Ceratobasidiaceae</taxon>
        <taxon>Rhizoctonia</taxon>
    </lineage>
</organism>
<accession>A0A8H3BP39</accession>
<dbReference type="Proteomes" id="UP000663846">
    <property type="component" value="Unassembled WGS sequence"/>
</dbReference>
<comment type="caution">
    <text evidence="1">The sequence shown here is derived from an EMBL/GenBank/DDBJ whole genome shotgun (WGS) entry which is preliminary data.</text>
</comment>
<dbReference type="EMBL" id="CAJMWS010000724">
    <property type="protein sequence ID" value="CAE6460707.1"/>
    <property type="molecule type" value="Genomic_DNA"/>
</dbReference>
<protein>
    <recommendedName>
        <fullName evidence="3">DRBM domain-containing protein</fullName>
    </recommendedName>
</protein>
<name>A0A8H3BP39_9AGAM</name>
<dbReference type="AlphaFoldDB" id="A0A8H3BP39"/>
<evidence type="ECO:0008006" key="3">
    <source>
        <dbReference type="Google" id="ProtNLM"/>
    </source>
</evidence>
<sequence>MTFTARLQEFSDKRHITLEWATSVDQTGGVDTHTVYPVLSGKAYQDHQASGSKIQEAKNKSAQLLIDSNLLCILLSPNYN</sequence>
<dbReference type="Gene3D" id="3.30.160.20">
    <property type="match status" value="1"/>
</dbReference>
<reference evidence="1" key="1">
    <citation type="submission" date="2021-01" db="EMBL/GenBank/DDBJ databases">
        <authorList>
            <person name="Kaushik A."/>
        </authorList>
    </citation>
    <scope>NUCLEOTIDE SEQUENCE</scope>
    <source>
        <strain evidence="1">AG1-1C</strain>
    </source>
</reference>
<gene>
    <name evidence="1" type="ORF">RDB_LOCUS159096</name>
</gene>
<evidence type="ECO:0000313" key="1">
    <source>
        <dbReference type="EMBL" id="CAE6460707.1"/>
    </source>
</evidence>
<proteinExistence type="predicted"/>